<dbReference type="InterPro" id="IPR013324">
    <property type="entry name" value="RNA_pol_sigma_r3/r4-like"/>
</dbReference>
<dbReference type="GO" id="GO:0003677">
    <property type="term" value="F:DNA binding"/>
    <property type="evidence" value="ECO:0007669"/>
    <property type="project" value="InterPro"/>
</dbReference>
<evidence type="ECO:0000256" key="4">
    <source>
        <dbReference type="ARBA" id="ARBA00023163"/>
    </source>
</evidence>
<evidence type="ECO:0000313" key="8">
    <source>
        <dbReference type="Proteomes" id="UP000284379"/>
    </source>
</evidence>
<dbReference type="InterPro" id="IPR014284">
    <property type="entry name" value="RNA_pol_sigma-70_dom"/>
</dbReference>
<name>A0A413VS82_9BACE</name>
<evidence type="ECO:0000256" key="1">
    <source>
        <dbReference type="ARBA" id="ARBA00010641"/>
    </source>
</evidence>
<comment type="caution">
    <text evidence="7">The sequence shown here is derived from an EMBL/GenBank/DDBJ whole genome shotgun (WGS) entry which is preliminary data.</text>
</comment>
<dbReference type="EMBL" id="QSGO01000004">
    <property type="protein sequence ID" value="RHB36477.1"/>
    <property type="molecule type" value="Genomic_DNA"/>
</dbReference>
<sequence length="195" mass="22863">MEKIDKEIVLLLINGSHSAFSKIYVKCHRQFFLLALRYLKSKEMAEDAVQYSFMRLWETRTQIDAEQGVEPYLYGILKNHLLNTYKFHQLTLEKKEEIILGMPLFEEENITQTLYRKQRNEAIQKALTLLPPQKRRICQMKIFEGLSNAEIAEQLNITVNTVKVSYYKAILSLRESLNEKDFICICMVLLSASFS</sequence>
<dbReference type="NCBIfam" id="TIGR02985">
    <property type="entry name" value="Sig70_bacteroi1"/>
    <property type="match status" value="1"/>
</dbReference>
<evidence type="ECO:0000259" key="6">
    <source>
        <dbReference type="Pfam" id="PF08281"/>
    </source>
</evidence>
<keyword evidence="4" id="KW-0804">Transcription</keyword>
<dbReference type="Pfam" id="PF08281">
    <property type="entry name" value="Sigma70_r4_2"/>
    <property type="match status" value="1"/>
</dbReference>
<dbReference type="SUPFAM" id="SSF88946">
    <property type="entry name" value="Sigma2 domain of RNA polymerase sigma factors"/>
    <property type="match status" value="1"/>
</dbReference>
<evidence type="ECO:0000259" key="5">
    <source>
        <dbReference type="Pfam" id="PF04542"/>
    </source>
</evidence>
<dbReference type="AlphaFoldDB" id="A0A413VS82"/>
<dbReference type="GO" id="GO:0016987">
    <property type="term" value="F:sigma factor activity"/>
    <property type="evidence" value="ECO:0007669"/>
    <property type="project" value="UniProtKB-KW"/>
</dbReference>
<proteinExistence type="inferred from homology"/>
<organism evidence="7 8">
    <name type="scientific">Bacteroides nordii</name>
    <dbReference type="NCBI Taxonomy" id="291645"/>
    <lineage>
        <taxon>Bacteria</taxon>
        <taxon>Pseudomonadati</taxon>
        <taxon>Bacteroidota</taxon>
        <taxon>Bacteroidia</taxon>
        <taxon>Bacteroidales</taxon>
        <taxon>Bacteroidaceae</taxon>
        <taxon>Bacteroides</taxon>
    </lineage>
</organism>
<dbReference type="InterPro" id="IPR039425">
    <property type="entry name" value="RNA_pol_sigma-70-like"/>
</dbReference>
<feature type="domain" description="RNA polymerase sigma-70 region 2" evidence="5">
    <location>
        <begin position="24"/>
        <end position="86"/>
    </location>
</feature>
<dbReference type="PANTHER" id="PTHR43133:SF46">
    <property type="entry name" value="RNA POLYMERASE SIGMA-70 FACTOR ECF SUBFAMILY"/>
    <property type="match status" value="1"/>
</dbReference>
<dbReference type="NCBIfam" id="TIGR02937">
    <property type="entry name" value="sigma70-ECF"/>
    <property type="match status" value="1"/>
</dbReference>
<feature type="domain" description="RNA polymerase sigma factor 70 region 4 type 2" evidence="6">
    <location>
        <begin position="121"/>
        <end position="170"/>
    </location>
</feature>
<gene>
    <name evidence="7" type="ORF">DW888_07555</name>
</gene>
<evidence type="ECO:0000256" key="2">
    <source>
        <dbReference type="ARBA" id="ARBA00023015"/>
    </source>
</evidence>
<reference evidence="7 8" key="1">
    <citation type="submission" date="2018-08" db="EMBL/GenBank/DDBJ databases">
        <title>A genome reference for cultivated species of the human gut microbiota.</title>
        <authorList>
            <person name="Zou Y."/>
            <person name="Xue W."/>
            <person name="Luo G."/>
        </authorList>
    </citation>
    <scope>NUCLEOTIDE SEQUENCE [LARGE SCALE GENOMIC DNA]</scope>
    <source>
        <strain evidence="7 8">AM40-30BH</strain>
    </source>
</reference>
<evidence type="ECO:0000256" key="3">
    <source>
        <dbReference type="ARBA" id="ARBA00023082"/>
    </source>
</evidence>
<dbReference type="Pfam" id="PF04542">
    <property type="entry name" value="Sigma70_r2"/>
    <property type="match status" value="1"/>
</dbReference>
<dbReference type="Gene3D" id="1.10.10.10">
    <property type="entry name" value="Winged helix-like DNA-binding domain superfamily/Winged helix DNA-binding domain"/>
    <property type="match status" value="1"/>
</dbReference>
<accession>A0A413VS82</accession>
<dbReference type="InterPro" id="IPR013249">
    <property type="entry name" value="RNA_pol_sigma70_r4_t2"/>
</dbReference>
<dbReference type="GO" id="GO:0006352">
    <property type="term" value="P:DNA-templated transcription initiation"/>
    <property type="evidence" value="ECO:0007669"/>
    <property type="project" value="InterPro"/>
</dbReference>
<dbReference type="InterPro" id="IPR013325">
    <property type="entry name" value="RNA_pol_sigma_r2"/>
</dbReference>
<dbReference type="InterPro" id="IPR007627">
    <property type="entry name" value="RNA_pol_sigma70_r2"/>
</dbReference>
<dbReference type="InterPro" id="IPR014327">
    <property type="entry name" value="RNA_pol_sigma70_bacteroid"/>
</dbReference>
<dbReference type="InterPro" id="IPR036388">
    <property type="entry name" value="WH-like_DNA-bd_sf"/>
</dbReference>
<dbReference type="Gene3D" id="1.10.1740.10">
    <property type="match status" value="1"/>
</dbReference>
<dbReference type="RefSeq" id="WP_002558526.1">
    <property type="nucleotide sequence ID" value="NZ_CABJFV010000004.1"/>
</dbReference>
<evidence type="ECO:0000313" key="7">
    <source>
        <dbReference type="EMBL" id="RHB36477.1"/>
    </source>
</evidence>
<keyword evidence="2" id="KW-0805">Transcription regulation</keyword>
<dbReference type="GeneID" id="69504383"/>
<dbReference type="PANTHER" id="PTHR43133">
    <property type="entry name" value="RNA POLYMERASE ECF-TYPE SIGMA FACTO"/>
    <property type="match status" value="1"/>
</dbReference>
<dbReference type="SUPFAM" id="SSF88659">
    <property type="entry name" value="Sigma3 and sigma4 domains of RNA polymerase sigma factors"/>
    <property type="match status" value="1"/>
</dbReference>
<protein>
    <submittedName>
        <fullName evidence="7">RNA polymerase sigma-70 factor</fullName>
    </submittedName>
</protein>
<keyword evidence="3" id="KW-0731">Sigma factor</keyword>
<comment type="similarity">
    <text evidence="1">Belongs to the sigma-70 factor family. ECF subfamily.</text>
</comment>
<dbReference type="Proteomes" id="UP000284379">
    <property type="component" value="Unassembled WGS sequence"/>
</dbReference>